<feature type="compositionally biased region" description="Basic and acidic residues" evidence="1">
    <location>
        <begin position="185"/>
        <end position="221"/>
    </location>
</feature>
<feature type="compositionally biased region" description="Acidic residues" evidence="1">
    <location>
        <begin position="127"/>
        <end position="136"/>
    </location>
</feature>
<dbReference type="PANTHER" id="PTHR22055">
    <property type="entry name" value="28 KDA HEAT- AND ACID-STABLE PHOSPHOPROTEIN PDGF-ASSOCIATED PROTEIN"/>
    <property type="match status" value="1"/>
</dbReference>
<dbReference type="VEuPathDB" id="FungiDB:TREMEDRAFT_66543"/>
<evidence type="ECO:0000313" key="4">
    <source>
        <dbReference type="Proteomes" id="UP000289152"/>
    </source>
</evidence>
<evidence type="ECO:0000259" key="2">
    <source>
        <dbReference type="Pfam" id="PF10252"/>
    </source>
</evidence>
<gene>
    <name evidence="3" type="ORF">M231_05321</name>
</gene>
<dbReference type="InterPro" id="IPR039876">
    <property type="entry name" value="HAP28"/>
</dbReference>
<keyword evidence="4" id="KW-1185">Reference proteome</keyword>
<proteinExistence type="predicted"/>
<organism evidence="3 4">
    <name type="scientific">Tremella mesenterica</name>
    <name type="common">Jelly fungus</name>
    <dbReference type="NCBI Taxonomy" id="5217"/>
    <lineage>
        <taxon>Eukaryota</taxon>
        <taxon>Fungi</taxon>
        <taxon>Dikarya</taxon>
        <taxon>Basidiomycota</taxon>
        <taxon>Agaricomycotina</taxon>
        <taxon>Tremellomycetes</taxon>
        <taxon>Tremellales</taxon>
        <taxon>Tremellaceae</taxon>
        <taxon>Tremella</taxon>
    </lineage>
</organism>
<sequence length="230" mass="24813">MPPRGYSSRGRGNNKPNRGGGRHFSSAVTGRLDQIRNRESSEEDDNEESSSSDEGPTVPAPNPVAVLTPEMAALNLKLGNTVEVVTEEPDISRAERRAKKKAQAEAAAKKGQVTDGTGKKKVAVQESESESVEDEDKTVASKAGKGKASTQPVRAPEMSRKEREAQSKKEAQERYQKLHAQGKTQEAKSDLARLQEIRKRREAAAAQREAEAAEAAKEAAAKKAKAATKL</sequence>
<dbReference type="InParanoid" id="A0A4Q1BIE6"/>
<comment type="caution">
    <text evidence="3">The sequence shown here is derived from an EMBL/GenBank/DDBJ whole genome shotgun (WGS) entry which is preliminary data.</text>
</comment>
<dbReference type="OrthoDB" id="2565360at2759"/>
<reference evidence="3 4" key="1">
    <citation type="submission" date="2016-06" db="EMBL/GenBank/DDBJ databases">
        <title>Evolution of pathogenesis and genome organization in the Tremellales.</title>
        <authorList>
            <person name="Cuomo C."/>
            <person name="Litvintseva A."/>
            <person name="Heitman J."/>
            <person name="Chen Y."/>
            <person name="Sun S."/>
            <person name="Springer D."/>
            <person name="Dromer F."/>
            <person name="Young S."/>
            <person name="Zeng Q."/>
            <person name="Chapman S."/>
            <person name="Gujja S."/>
            <person name="Saif S."/>
            <person name="Birren B."/>
        </authorList>
    </citation>
    <scope>NUCLEOTIDE SEQUENCE [LARGE SCALE GENOMIC DNA]</scope>
    <source>
        <strain evidence="3 4">ATCC 28783</strain>
    </source>
</reference>
<dbReference type="EMBL" id="SDIL01000069">
    <property type="protein sequence ID" value="RXK37421.1"/>
    <property type="molecule type" value="Genomic_DNA"/>
</dbReference>
<feature type="region of interest" description="Disordered" evidence="1">
    <location>
        <begin position="1"/>
        <end position="66"/>
    </location>
</feature>
<feature type="compositionally biased region" description="Basic and acidic residues" evidence="1">
    <location>
        <begin position="157"/>
        <end position="176"/>
    </location>
</feature>
<accession>A0A4Q1BIE6</accession>
<name>A0A4Q1BIE6_TREME</name>
<feature type="region of interest" description="Disordered" evidence="1">
    <location>
        <begin position="79"/>
        <end position="230"/>
    </location>
</feature>
<dbReference type="Pfam" id="PF10252">
    <property type="entry name" value="PP28"/>
    <property type="match status" value="1"/>
</dbReference>
<dbReference type="Proteomes" id="UP000289152">
    <property type="component" value="Unassembled WGS sequence"/>
</dbReference>
<evidence type="ECO:0000256" key="1">
    <source>
        <dbReference type="SAM" id="MobiDB-lite"/>
    </source>
</evidence>
<feature type="compositionally biased region" description="Acidic residues" evidence="1">
    <location>
        <begin position="41"/>
        <end position="51"/>
    </location>
</feature>
<dbReference type="InterPro" id="IPR019380">
    <property type="entry name" value="Casein_kinase_sb_PP28"/>
</dbReference>
<evidence type="ECO:0000313" key="3">
    <source>
        <dbReference type="EMBL" id="RXK37421.1"/>
    </source>
</evidence>
<dbReference type="AlphaFoldDB" id="A0A4Q1BIE6"/>
<feature type="domain" description="Casein kinase substrate phosphoprotein PP28" evidence="2">
    <location>
        <begin position="145"/>
        <end position="213"/>
    </location>
</feature>
<protein>
    <recommendedName>
        <fullName evidence="2">Casein kinase substrate phosphoprotein PP28 domain-containing protein</fullName>
    </recommendedName>
</protein>